<dbReference type="Gene3D" id="2.40.420.20">
    <property type="match status" value="1"/>
</dbReference>
<dbReference type="GO" id="GO:1990281">
    <property type="term" value="C:efflux pump complex"/>
    <property type="evidence" value="ECO:0007669"/>
    <property type="project" value="TreeGrafter"/>
</dbReference>
<dbReference type="AlphaFoldDB" id="A0A432CKU9"/>
<dbReference type="PROSITE" id="PS51257">
    <property type="entry name" value="PROKAR_LIPOPROTEIN"/>
    <property type="match status" value="1"/>
</dbReference>
<accession>A0A432CKU9</accession>
<keyword evidence="2" id="KW-1185">Reference proteome</keyword>
<name>A0A432CKU9_9FLAO</name>
<proteinExistence type="predicted"/>
<sequence>MKLIIGVLMTNSMKKPILFFILIALFFISCKNNNESEKAIDASVPVTLTSIDTNSVESYIDLNATAAYLVKNVIKANATGYLNSVNVASSDYVSNGAVLFSIKTREAKVLGNTINKIDPSLNFGGAIKVRANTNGFVTSVNVQQGDYVQDGDALVTINDTNSFAIVLSLPYEFKKYVSISEELTVMLPDSTLVKAKVQNYMPTVDATSQTQSVILKVIGKHDIPENLIVKVRINKSSNSKTVSLPKAAVLSNETETDFWIMKMINNNTAIKIPIKKGVETQDKVEILSPILTPEDKILLSGNYGVADTIKVKVIKAD</sequence>
<evidence type="ECO:0000313" key="2">
    <source>
        <dbReference type="Proteomes" id="UP000280825"/>
    </source>
</evidence>
<dbReference type="RefSeq" id="WP_126562564.1">
    <property type="nucleotide sequence ID" value="NZ_RYDJ01000013.1"/>
</dbReference>
<dbReference type="EMBL" id="RYDJ01000013">
    <property type="protein sequence ID" value="RTZ03620.1"/>
    <property type="molecule type" value="Genomic_DNA"/>
</dbReference>
<organism evidence="1 2">
    <name type="scientific">Flavobacterium bomense</name>
    <dbReference type="NCBI Taxonomy" id="2497483"/>
    <lineage>
        <taxon>Bacteria</taxon>
        <taxon>Pseudomonadati</taxon>
        <taxon>Bacteroidota</taxon>
        <taxon>Flavobacteriia</taxon>
        <taxon>Flavobacteriales</taxon>
        <taxon>Flavobacteriaceae</taxon>
        <taxon>Flavobacterium</taxon>
    </lineage>
</organism>
<dbReference type="GO" id="GO:0015562">
    <property type="term" value="F:efflux transmembrane transporter activity"/>
    <property type="evidence" value="ECO:0007669"/>
    <property type="project" value="TreeGrafter"/>
</dbReference>
<evidence type="ECO:0000313" key="1">
    <source>
        <dbReference type="EMBL" id="RTZ03620.1"/>
    </source>
</evidence>
<dbReference type="PANTHER" id="PTHR30469">
    <property type="entry name" value="MULTIDRUG RESISTANCE PROTEIN MDTA"/>
    <property type="match status" value="1"/>
</dbReference>
<dbReference type="Gene3D" id="2.40.50.100">
    <property type="match status" value="1"/>
</dbReference>
<protein>
    <submittedName>
        <fullName evidence="1">HlyD family efflux transporter periplasmic adaptor subunit</fullName>
    </submittedName>
</protein>
<dbReference type="Proteomes" id="UP000280825">
    <property type="component" value="Unassembled WGS sequence"/>
</dbReference>
<gene>
    <name evidence="1" type="ORF">EKL98_11550</name>
</gene>
<comment type="caution">
    <text evidence="1">The sequence shown here is derived from an EMBL/GenBank/DDBJ whole genome shotgun (WGS) entry which is preliminary data.</text>
</comment>
<reference evidence="1 2" key="1">
    <citation type="submission" date="2018-12" db="EMBL/GenBank/DDBJ databases">
        <title>Flavobacterium sp. nov., isolated from glacier ice.</title>
        <authorList>
            <person name="Liu Q."/>
            <person name="Xin Y.-H."/>
        </authorList>
    </citation>
    <scope>NUCLEOTIDE SEQUENCE [LARGE SCALE GENOMIC DNA]</scope>
    <source>
        <strain evidence="1 2">RB1N8</strain>
    </source>
</reference>